<gene>
    <name evidence="2" type="ORF">AWC07_22920</name>
</gene>
<reference evidence="2 3" key="1">
    <citation type="submission" date="2016-01" db="EMBL/GenBank/DDBJ databases">
        <title>The new phylogeny of the genus Mycobacterium.</title>
        <authorList>
            <person name="Tarcisio F."/>
            <person name="Conor M."/>
            <person name="Antonella G."/>
            <person name="Elisabetta G."/>
            <person name="Giulia F.S."/>
            <person name="Sara T."/>
            <person name="Anna F."/>
            <person name="Clotilde B."/>
            <person name="Roberto B."/>
            <person name="Veronica D.S."/>
            <person name="Fabio R."/>
            <person name="Monica P."/>
            <person name="Olivier J."/>
            <person name="Enrico T."/>
            <person name="Nicola S."/>
        </authorList>
    </citation>
    <scope>NUCLEOTIDE SEQUENCE [LARGE SCALE GENOMIC DNA]</scope>
    <source>
        <strain evidence="2 3">DSM 43505</strain>
    </source>
</reference>
<feature type="region of interest" description="Disordered" evidence="1">
    <location>
        <begin position="28"/>
        <end position="60"/>
    </location>
</feature>
<dbReference type="AlphaFoldDB" id="A0A1X1VZD7"/>
<organism evidence="2 3">
    <name type="scientific">Mycobacterium gastri</name>
    <dbReference type="NCBI Taxonomy" id="1777"/>
    <lineage>
        <taxon>Bacteria</taxon>
        <taxon>Bacillati</taxon>
        <taxon>Actinomycetota</taxon>
        <taxon>Actinomycetes</taxon>
        <taxon>Mycobacteriales</taxon>
        <taxon>Mycobacteriaceae</taxon>
        <taxon>Mycobacterium</taxon>
    </lineage>
</organism>
<accession>A0A1X1VZD7</accession>
<name>A0A1X1VZD7_MYCGS</name>
<dbReference type="Proteomes" id="UP000193738">
    <property type="component" value="Unassembled WGS sequence"/>
</dbReference>
<dbReference type="EMBL" id="LQOX01000031">
    <property type="protein sequence ID" value="ORV76755.1"/>
    <property type="molecule type" value="Genomic_DNA"/>
</dbReference>
<feature type="compositionally biased region" description="Basic and acidic residues" evidence="1">
    <location>
        <begin position="36"/>
        <end position="45"/>
    </location>
</feature>
<protein>
    <submittedName>
        <fullName evidence="2">Uncharacterized protein</fullName>
    </submittedName>
</protein>
<dbReference type="RefSeq" id="WP_036409053.1">
    <property type="nucleotide sequence ID" value="NZ_LQOX01000031.1"/>
</dbReference>
<evidence type="ECO:0000313" key="3">
    <source>
        <dbReference type="Proteomes" id="UP000193738"/>
    </source>
</evidence>
<comment type="caution">
    <text evidence="2">The sequence shown here is derived from an EMBL/GenBank/DDBJ whole genome shotgun (WGS) entry which is preliminary data.</text>
</comment>
<keyword evidence="3" id="KW-1185">Reference proteome</keyword>
<proteinExistence type="predicted"/>
<sequence>MRALPAQLRSFDRPSRMLMINQFGINTGLNAQPSPRGREHVRDTRSAAGERTTGGAALGLHDVGTAQRLRSGIESVEGRRYRPALRGAA</sequence>
<evidence type="ECO:0000313" key="2">
    <source>
        <dbReference type="EMBL" id="ORV76755.1"/>
    </source>
</evidence>
<evidence type="ECO:0000256" key="1">
    <source>
        <dbReference type="SAM" id="MobiDB-lite"/>
    </source>
</evidence>